<evidence type="ECO:0000313" key="5">
    <source>
        <dbReference type="EMBL" id="KAJ1370368.1"/>
    </source>
</evidence>
<organism evidence="5 6">
    <name type="scientific">Parelaphostrongylus tenuis</name>
    <name type="common">Meningeal worm</name>
    <dbReference type="NCBI Taxonomy" id="148309"/>
    <lineage>
        <taxon>Eukaryota</taxon>
        <taxon>Metazoa</taxon>
        <taxon>Ecdysozoa</taxon>
        <taxon>Nematoda</taxon>
        <taxon>Chromadorea</taxon>
        <taxon>Rhabditida</taxon>
        <taxon>Rhabditina</taxon>
        <taxon>Rhabditomorpha</taxon>
        <taxon>Strongyloidea</taxon>
        <taxon>Metastrongylidae</taxon>
        <taxon>Parelaphostrongylus</taxon>
    </lineage>
</organism>
<proteinExistence type="inferred from homology"/>
<dbReference type="PANTHER" id="PTHR21250">
    <property type="entry name" value="PRE-RRNA-PROCESSING PROTEIN TSR2 HOMOLOG"/>
    <property type="match status" value="1"/>
</dbReference>
<comment type="function">
    <text evidence="1">May be involved in 20S pre-rRNA processing.</text>
</comment>
<keyword evidence="4" id="KW-0698">rRNA processing</keyword>
<evidence type="ECO:0000256" key="4">
    <source>
        <dbReference type="ARBA" id="ARBA00022552"/>
    </source>
</evidence>
<evidence type="ECO:0000256" key="1">
    <source>
        <dbReference type="ARBA" id="ARBA00002210"/>
    </source>
</evidence>
<evidence type="ECO:0000256" key="3">
    <source>
        <dbReference type="ARBA" id="ARBA00017551"/>
    </source>
</evidence>
<reference evidence="5" key="1">
    <citation type="submission" date="2021-06" db="EMBL/GenBank/DDBJ databases">
        <title>Parelaphostrongylus tenuis whole genome reference sequence.</title>
        <authorList>
            <person name="Garwood T.J."/>
            <person name="Larsen P.A."/>
            <person name="Fountain-Jones N.M."/>
            <person name="Garbe J.R."/>
            <person name="Macchietto M.G."/>
            <person name="Kania S.A."/>
            <person name="Gerhold R.W."/>
            <person name="Richards J.E."/>
            <person name="Wolf T.M."/>
        </authorList>
    </citation>
    <scope>NUCLEOTIDE SEQUENCE</scope>
    <source>
        <strain evidence="5">MNPRO001-30</strain>
        <tissue evidence="5">Meninges</tissue>
    </source>
</reference>
<dbReference type="InterPro" id="IPR019398">
    <property type="entry name" value="Pre-rRNA_process_TSR2"/>
</dbReference>
<sequence length="194" mass="22028">MAHQAIHPSGVHKMSSSGSTIDTTEWKCVVNRIIASWGGYQLGVDFGSGGSETLAKDEWFKDILAEYIATTKGLKTDDLEDWLTNILYTEFNLILEDDSVYPTSLILMEAFQYLKQNKHKDLDRLLEGLPSVESVREANKMSVPVCVEDEEMCMDDIDESVEINDEMEDDQSLRKDRGPRIVTDEEGWTTILRK</sequence>
<keyword evidence="6" id="KW-1185">Reference proteome</keyword>
<dbReference type="AlphaFoldDB" id="A0AAD5R6G0"/>
<comment type="caution">
    <text evidence="5">The sequence shown here is derived from an EMBL/GenBank/DDBJ whole genome shotgun (WGS) entry which is preliminary data.</text>
</comment>
<dbReference type="Proteomes" id="UP001196413">
    <property type="component" value="Unassembled WGS sequence"/>
</dbReference>
<dbReference type="Pfam" id="PF10273">
    <property type="entry name" value="WGG"/>
    <property type="match status" value="1"/>
</dbReference>
<gene>
    <name evidence="5" type="ORF">KIN20_032077</name>
</gene>
<dbReference type="GO" id="GO:0006364">
    <property type="term" value="P:rRNA processing"/>
    <property type="evidence" value="ECO:0007669"/>
    <property type="project" value="UniProtKB-KW"/>
</dbReference>
<comment type="similarity">
    <text evidence="2">Belongs to the TSR2 family.</text>
</comment>
<accession>A0AAD5R6G0</accession>
<protein>
    <recommendedName>
        <fullName evidence="3">Pre-rRNA-processing protein TSR2 homolog</fullName>
    </recommendedName>
</protein>
<dbReference type="EMBL" id="JAHQIW010006771">
    <property type="protein sequence ID" value="KAJ1370368.1"/>
    <property type="molecule type" value="Genomic_DNA"/>
</dbReference>
<name>A0AAD5R6G0_PARTN</name>
<evidence type="ECO:0000313" key="6">
    <source>
        <dbReference type="Proteomes" id="UP001196413"/>
    </source>
</evidence>
<evidence type="ECO:0000256" key="2">
    <source>
        <dbReference type="ARBA" id="ARBA00006524"/>
    </source>
</evidence>